<feature type="transmembrane region" description="Helical" evidence="2">
    <location>
        <begin position="398"/>
        <end position="416"/>
    </location>
</feature>
<dbReference type="KEGG" id="mmar:MODMU_2688"/>
<dbReference type="Proteomes" id="UP000006461">
    <property type="component" value="Chromosome"/>
</dbReference>
<name>I4EXK4_MODI5</name>
<feature type="transmembrane region" description="Helical" evidence="2">
    <location>
        <begin position="371"/>
        <end position="392"/>
    </location>
</feature>
<feature type="transmembrane region" description="Helical" evidence="2">
    <location>
        <begin position="335"/>
        <end position="359"/>
    </location>
</feature>
<feature type="transmembrane region" description="Helical" evidence="2">
    <location>
        <begin position="17"/>
        <end position="36"/>
    </location>
</feature>
<evidence type="ECO:0000313" key="4">
    <source>
        <dbReference type="Proteomes" id="UP000006461"/>
    </source>
</evidence>
<evidence type="ECO:0000313" key="3">
    <source>
        <dbReference type="EMBL" id="CCH88117.1"/>
    </source>
</evidence>
<evidence type="ECO:0000256" key="1">
    <source>
        <dbReference type="SAM" id="MobiDB-lite"/>
    </source>
</evidence>
<dbReference type="HOGENOM" id="CLU_620838_0_0_11"/>
<feature type="transmembrane region" description="Helical" evidence="2">
    <location>
        <begin position="68"/>
        <end position="89"/>
    </location>
</feature>
<sequence>MVLFGYVLARPVSSNQVLVPVLALMGALAAGAIVLARRQLAGPLLPVLLTTFAFGLTGLAAGPTNPGVFSGVLVFVAAPLLWWMVATAVDERMLRAAFTVAALVTIWLGGTIAVFVAQSTGGLPDVLPSWVLDQYGAAIGGEYGAVRADSSDYTQIRFYGLTTLVATGPMWVASLVVPRDPLLPPQWLRVVAAVAATAGTLAAGRRALALVLIVSPLLAWAVKAVLSRSGEARLSRRQRRGLGVGAVTTVVLLYLTPGASGIVTAAVGGLAGYVTGDDDAATSSPDDVLRTYQADRLLDAWSSQPVFGHGFGAVLNDFSRSVEEPWRWELQYHALLFWTGLVGVLLVVAGAALTLNAVVRGARARPDLVPSMVVACTAAAGMLIANATNPYLQAPARVWSIFLPVAIANVMLISAARRPDGPGGRSPTARDRVRLRAQARG</sequence>
<feature type="transmembrane region" description="Helical" evidence="2">
    <location>
        <begin position="187"/>
        <end position="203"/>
    </location>
</feature>
<dbReference type="AlphaFoldDB" id="I4EXK4"/>
<gene>
    <name evidence="3" type="ordered locus">MODMU_2688</name>
</gene>
<keyword evidence="2" id="KW-0472">Membrane</keyword>
<proteinExistence type="predicted"/>
<protein>
    <recommendedName>
        <fullName evidence="5">O-antigen polymerase</fullName>
    </recommendedName>
</protein>
<feature type="transmembrane region" description="Helical" evidence="2">
    <location>
        <begin position="96"/>
        <end position="117"/>
    </location>
</feature>
<accession>I4EXK4</accession>
<keyword evidence="2" id="KW-0812">Transmembrane</keyword>
<feature type="region of interest" description="Disordered" evidence="1">
    <location>
        <begin position="418"/>
        <end position="441"/>
    </location>
</feature>
<feature type="transmembrane region" description="Helical" evidence="2">
    <location>
        <begin position="156"/>
        <end position="175"/>
    </location>
</feature>
<reference evidence="3 4" key="1">
    <citation type="journal article" date="2012" name="J. Bacteriol.">
        <title>Genome Sequence of Radiation-Resistant Modestobacter marinus Strain BC501, a Representative Actinobacterium That Thrives on Calcareous Stone Surfaces.</title>
        <authorList>
            <person name="Normand P."/>
            <person name="Gury J."/>
            <person name="Pujic P."/>
            <person name="Chouaia B."/>
            <person name="Crotti E."/>
            <person name="Brusetti L."/>
            <person name="Daffonchio D."/>
            <person name="Vacherie B."/>
            <person name="Barbe V."/>
            <person name="Medigue C."/>
            <person name="Calteau A."/>
            <person name="Ghodhbane-Gtari F."/>
            <person name="Essoussi I."/>
            <person name="Nouioui I."/>
            <person name="Abbassi-Ghozzi I."/>
            <person name="Gtari M."/>
        </authorList>
    </citation>
    <scope>NUCLEOTIDE SEQUENCE [LARGE SCALE GENOMIC DNA]</scope>
    <source>
        <strain evidence="4">BC 501</strain>
    </source>
</reference>
<dbReference type="EMBL" id="FO203431">
    <property type="protein sequence ID" value="CCH88117.1"/>
    <property type="molecule type" value="Genomic_DNA"/>
</dbReference>
<keyword evidence="4" id="KW-1185">Reference proteome</keyword>
<organism evidence="3 4">
    <name type="scientific">Modestobacter italicus (strain DSM 44449 / CECT 9708 / BC 501)</name>
    <dbReference type="NCBI Taxonomy" id="2732864"/>
    <lineage>
        <taxon>Bacteria</taxon>
        <taxon>Bacillati</taxon>
        <taxon>Actinomycetota</taxon>
        <taxon>Actinomycetes</taxon>
        <taxon>Geodermatophilales</taxon>
        <taxon>Geodermatophilaceae</taxon>
        <taxon>Modestobacter</taxon>
    </lineage>
</organism>
<feature type="transmembrane region" description="Helical" evidence="2">
    <location>
        <begin position="209"/>
        <end position="226"/>
    </location>
</feature>
<evidence type="ECO:0008006" key="5">
    <source>
        <dbReference type="Google" id="ProtNLM"/>
    </source>
</evidence>
<dbReference type="OrthoDB" id="5115781at2"/>
<dbReference type="eggNOG" id="ENOG5030QJS">
    <property type="taxonomic scope" value="Bacteria"/>
</dbReference>
<keyword evidence="2" id="KW-1133">Transmembrane helix</keyword>
<evidence type="ECO:0000256" key="2">
    <source>
        <dbReference type="SAM" id="Phobius"/>
    </source>
</evidence>
<feature type="transmembrane region" description="Helical" evidence="2">
    <location>
        <begin position="247"/>
        <end position="274"/>
    </location>
</feature>
<feature type="transmembrane region" description="Helical" evidence="2">
    <location>
        <begin position="43"/>
        <end position="62"/>
    </location>
</feature>